<reference evidence="3" key="1">
    <citation type="submission" date="2017-02" db="UniProtKB">
        <authorList>
            <consortium name="WormBaseParasite"/>
        </authorList>
    </citation>
    <scope>IDENTIFICATION</scope>
</reference>
<organism evidence="3">
    <name type="scientific">Hydatigena taeniaeformis</name>
    <name type="common">Feline tapeworm</name>
    <name type="synonym">Taenia taeniaeformis</name>
    <dbReference type="NCBI Taxonomy" id="6205"/>
    <lineage>
        <taxon>Eukaryota</taxon>
        <taxon>Metazoa</taxon>
        <taxon>Spiralia</taxon>
        <taxon>Lophotrochozoa</taxon>
        <taxon>Platyhelminthes</taxon>
        <taxon>Cestoda</taxon>
        <taxon>Eucestoda</taxon>
        <taxon>Cyclophyllidea</taxon>
        <taxon>Taeniidae</taxon>
        <taxon>Hydatigera</taxon>
    </lineage>
</organism>
<dbReference type="WBParaSite" id="TTAC_0000849601-mRNA-1">
    <property type="protein sequence ID" value="TTAC_0000849601-mRNA-1"/>
    <property type="gene ID" value="TTAC_0000849601"/>
</dbReference>
<keyword evidence="2" id="KW-1185">Reference proteome</keyword>
<dbReference type="STRING" id="6205.A0A0R3X4Y3"/>
<dbReference type="OrthoDB" id="2382881at2759"/>
<dbReference type="EMBL" id="UYWX01020513">
    <property type="protein sequence ID" value="VDM33039.1"/>
    <property type="molecule type" value="Genomic_DNA"/>
</dbReference>
<evidence type="ECO:0000313" key="1">
    <source>
        <dbReference type="EMBL" id="VDM33039.1"/>
    </source>
</evidence>
<name>A0A0R3X4Y3_HYDTA</name>
<gene>
    <name evidence="1" type="ORF">TTAC_LOCUS8481</name>
</gene>
<evidence type="ECO:0000313" key="3">
    <source>
        <dbReference type="WBParaSite" id="TTAC_0000849601-mRNA-1"/>
    </source>
</evidence>
<proteinExistence type="predicted"/>
<protein>
    <submittedName>
        <fullName evidence="3">Anaphase-promoting complex subunit 1</fullName>
    </submittedName>
</protein>
<dbReference type="Proteomes" id="UP000274429">
    <property type="component" value="Unassembled WGS sequence"/>
</dbReference>
<evidence type="ECO:0000313" key="2">
    <source>
        <dbReference type="Proteomes" id="UP000274429"/>
    </source>
</evidence>
<sequence length="852" mass="95303">MVLVQSVFGIQVQPQISCGLVGSLHHVRCPEPVLPVHYQQDEKMVNLRPSSSKGTFKNFGITHLLDDPVFGEQACAAYLCAKFVPLLNQNAPILSDSRRNNALKFLKSIEKSTSEALSSGCHSRPLHNALLGFVNTVKDLAEDVSEIDELFSQKKLRRQRLKKQLPLTPPLWSTFEIPFNEDQIKAISKYLGFDGKASIGMQQELSQFSYLSCAVDPFLIALSARRVNSHFLGSGCLRVIGDINPLMLWAPPFSPNSPATPTPKIFLASFSDTTSFPLSMNQCASFRLPDKYVGSSICEIDAVPLGDSSLYLIARNTNSQIFASKTTLGLSELETLRVTKCENIAFDSSTDYYKPFSLAICPWPIHSDRSSLNSLIWALGGRAYDPVAFPNAHLAVVELFDAKLNQRLWCGRIPLSAEGECIAHVLDNSVKASSLDFVDKYYAKFEVAKRTYSNSFLYRSLLDYCQQVQEKQEGGFVSPEQLLHRAELDFKLSHASMWVRVGFADFPGLLCLTTPKRLLCLDTRISGARAAQELFNMTTEMANLDKGRLFNPYESIFHAQPHWYEDTFAFLATDYSGLILDKRMPGHPVLHWSHALRGPLAYAQICDIEDQPDDFPAQAALVMASQFPGELSVMGINFNRDVPIPPIAVGPCMTNGILTEILDCPLNNLPSGILDPRFCSERFTTSLVGLTACVLREKGGIKSVGVRGLMLTSRGDIFCENWCFSEQRAEELHRSHADEVRSWCLGFNSFNDSRSSPFRVSCVINELLNDEVRIDQKSMETTSEPFMIEDIVSESKREFTDATYPKELYSDLCQLLTSGFVSPSLSQNRRDEETKYDLFLDQVVEEAKKLKK</sequence>
<reference evidence="1 2" key="2">
    <citation type="submission" date="2018-11" db="EMBL/GenBank/DDBJ databases">
        <authorList>
            <consortium name="Pathogen Informatics"/>
        </authorList>
    </citation>
    <scope>NUCLEOTIDE SEQUENCE [LARGE SCALE GENOMIC DNA]</scope>
</reference>
<accession>A0A0R3X4Y3</accession>
<dbReference type="AlphaFoldDB" id="A0A0R3X4Y3"/>